<dbReference type="InterPro" id="IPR035911">
    <property type="entry name" value="MurE/MurF_N"/>
</dbReference>
<dbReference type="GO" id="GO:0047480">
    <property type="term" value="F:UDP-N-acetylmuramoyl-tripeptide-D-alanyl-D-alanine ligase activity"/>
    <property type="evidence" value="ECO:0007669"/>
    <property type="project" value="InterPro"/>
</dbReference>
<feature type="active site" description="Proton acceptor; specific for L-alanine" evidence="5">
    <location>
        <position position="712"/>
    </location>
</feature>
<dbReference type="Gene3D" id="3.90.190.20">
    <property type="entry name" value="Mur ligase, C-terminal domain"/>
    <property type="match status" value="1"/>
</dbReference>
<dbReference type="Pfam" id="PF00842">
    <property type="entry name" value="Ala_racemase_C"/>
    <property type="match status" value="1"/>
</dbReference>
<dbReference type="AlphaFoldDB" id="A0A7K0FKM2"/>
<feature type="binding site" evidence="5 7">
    <location>
        <position position="761"/>
    </location>
    <ligand>
        <name>substrate</name>
    </ligand>
</feature>
<evidence type="ECO:0000259" key="8">
    <source>
        <dbReference type="SMART" id="SM01005"/>
    </source>
</evidence>
<dbReference type="InterPro" id="IPR009006">
    <property type="entry name" value="Ala_racemase/Decarboxylase_C"/>
</dbReference>
<keyword evidence="9" id="KW-0436">Ligase</keyword>
<feature type="binding site" evidence="5 7">
    <location>
        <position position="584"/>
    </location>
    <ligand>
        <name>substrate</name>
    </ligand>
</feature>
<comment type="cofactor">
    <cofactor evidence="2 5 6">
        <name>pyridoxal 5'-phosphate</name>
        <dbReference type="ChEBI" id="CHEBI:597326"/>
    </cofactor>
</comment>
<evidence type="ECO:0000313" key="9">
    <source>
        <dbReference type="EMBL" id="MRX46519.1"/>
    </source>
</evidence>
<sequence length="817" mass="92520">MNSEIYSIQEIAGLIGEQSVLVHPNQTIHTILTDSRKVSDVSYSIFFVLKGRKDAHQFIPALYKAGVRAFVCYQKDYPIKDFPEANFIYVADTLNALQQLAAHHRSKFNYPVIGITGSNGKTIVKEWLFQLLAPDYHVVRSPKSYNSQIGVPLAIWQMDKQFDFGVFEAGLSLPHEMAKLQNIIKPDIGILTNIGSPHDEGFKNRTEKIKEKFELFREVKLLICNQEYVSFRAPQVNVFTWSFTQDADLRIKNQTLVDQYTLLTCSYQQEDFNIKIPFTDKASIENAITCLATLLALKVSIPVISARLEKLHQVKMRLELKSGINQTSIIDDSYNSDVSSLEIALDFLNQQNQHPVKTLILSDIQQSGLKGEVLYNKVAKLLKSKNINKLIAIGPQLSNFKNFFSTNSQFFLDTDAFLKQYNLDDFNNEAILLKGARQFEFEKISKILAQKVHETILEINLNALEQNLNYYKSKLQPGVKLMAMVKAFAYGSGSYEIANLLQYNKVDYLAVAYADEGIALRQAGITLPIMVMSPEVSSFEAIVKYNLEPEIFSFTALSSLHQYLKTLHKTQYPIHLKLDTGMHRLGFEEKDLAAIRTFLLNNDTVKVKTVFSHLAASEATQHDDYTKSQIQKFDAFCQDLEAEIGYTFIKHICNTSAIRRWPKAQFDMVRLGIGLYGIDNLSKDDASLYQVATLKTTVSQIKELKKGDTIGYGRVGLMEQDGKIATVKIGYADGYPRALGKGVGSMFINNQEVFTIGNICMDMCMLDITGKDVKEGDEVIIFDSQPLLYKIAGQLQTIPYEVLTNISQRVKRVYYYE</sequence>
<dbReference type="Proteomes" id="UP000462931">
    <property type="component" value="Unassembled WGS sequence"/>
</dbReference>
<evidence type="ECO:0000256" key="2">
    <source>
        <dbReference type="ARBA" id="ARBA00001933"/>
    </source>
</evidence>
<dbReference type="PANTHER" id="PTHR30511:SF0">
    <property type="entry name" value="ALANINE RACEMASE, CATABOLIC-RELATED"/>
    <property type="match status" value="1"/>
</dbReference>
<dbReference type="GO" id="GO:0008784">
    <property type="term" value="F:alanine racemase activity"/>
    <property type="evidence" value="ECO:0007669"/>
    <property type="project" value="UniProtKB-UniRule"/>
</dbReference>
<dbReference type="CDD" id="cd00430">
    <property type="entry name" value="PLPDE_III_AR"/>
    <property type="match status" value="1"/>
</dbReference>
<dbReference type="RefSeq" id="WP_154286603.1">
    <property type="nucleotide sequence ID" value="NZ_WKJI01000001.1"/>
</dbReference>
<dbReference type="FunFam" id="3.20.20.10:FF:000002">
    <property type="entry name" value="Alanine racemase"/>
    <property type="match status" value="1"/>
</dbReference>
<feature type="domain" description="Alanine racemase C-terminal" evidence="8">
    <location>
        <begin position="691"/>
        <end position="815"/>
    </location>
</feature>
<dbReference type="InterPro" id="IPR001608">
    <property type="entry name" value="Ala_racemase_N"/>
</dbReference>
<dbReference type="EC" id="5.1.1.1" evidence="5"/>
<dbReference type="InterPro" id="IPR036615">
    <property type="entry name" value="Mur_ligase_C_dom_sf"/>
</dbReference>
<proteinExistence type="inferred from homology"/>
<comment type="caution">
    <text evidence="9">The sequence shown here is derived from an EMBL/GenBank/DDBJ whole genome shotgun (WGS) entry which is preliminary data.</text>
</comment>
<evidence type="ECO:0000256" key="6">
    <source>
        <dbReference type="PIRSR" id="PIRSR600821-50"/>
    </source>
</evidence>
<dbReference type="Gene3D" id="3.40.1390.10">
    <property type="entry name" value="MurE/MurF, N-terminal domain"/>
    <property type="match status" value="1"/>
</dbReference>
<dbReference type="GO" id="GO:0005524">
    <property type="term" value="F:ATP binding"/>
    <property type="evidence" value="ECO:0007669"/>
    <property type="project" value="InterPro"/>
</dbReference>
<dbReference type="PRINTS" id="PR00992">
    <property type="entry name" value="ALARACEMASE"/>
</dbReference>
<evidence type="ECO:0000256" key="1">
    <source>
        <dbReference type="ARBA" id="ARBA00000316"/>
    </source>
</evidence>
<dbReference type="InterPro" id="IPR013221">
    <property type="entry name" value="Mur_ligase_cen"/>
</dbReference>
<dbReference type="InterPro" id="IPR029066">
    <property type="entry name" value="PLP-binding_barrel"/>
</dbReference>
<reference evidence="9 10" key="1">
    <citation type="submission" date="2019-11" db="EMBL/GenBank/DDBJ databases">
        <authorList>
            <person name="Cheng Q."/>
            <person name="Yang Z."/>
        </authorList>
    </citation>
    <scope>NUCLEOTIDE SEQUENCE [LARGE SCALE GENOMIC DNA]</scope>
    <source>
        <strain evidence="9 10">HX-22-1</strain>
    </source>
</reference>
<dbReference type="NCBIfam" id="TIGR00492">
    <property type="entry name" value="alr"/>
    <property type="match status" value="1"/>
</dbReference>
<dbReference type="GO" id="GO:0071555">
    <property type="term" value="P:cell wall organization"/>
    <property type="evidence" value="ECO:0007669"/>
    <property type="project" value="InterPro"/>
</dbReference>
<dbReference type="SUPFAM" id="SSF53244">
    <property type="entry name" value="MurD-like peptide ligases, peptide-binding domain"/>
    <property type="match status" value="1"/>
</dbReference>
<feature type="modified residue" description="N6-(pyridoxal phosphate)lysine" evidence="5 6">
    <location>
        <position position="486"/>
    </location>
</feature>
<name>A0A7K0FKM2_9SPHI</name>
<dbReference type="NCBIfam" id="NF008897">
    <property type="entry name" value="PRK11930.1"/>
    <property type="match status" value="1"/>
</dbReference>
<dbReference type="InterPro" id="IPR011079">
    <property type="entry name" value="Ala_racemase_C"/>
</dbReference>
<comment type="catalytic activity">
    <reaction evidence="1 5">
        <text>L-alanine = D-alanine</text>
        <dbReference type="Rhea" id="RHEA:20249"/>
        <dbReference type="ChEBI" id="CHEBI:57416"/>
        <dbReference type="ChEBI" id="CHEBI:57972"/>
        <dbReference type="EC" id="5.1.1.1"/>
    </reaction>
</comment>
<dbReference type="SUPFAM" id="SSF53623">
    <property type="entry name" value="MurD-like peptide ligases, catalytic domain"/>
    <property type="match status" value="1"/>
</dbReference>
<dbReference type="SUPFAM" id="SSF63418">
    <property type="entry name" value="MurE/MurF N-terminal domain"/>
    <property type="match status" value="1"/>
</dbReference>
<dbReference type="NCBIfam" id="TIGR01143">
    <property type="entry name" value="murF"/>
    <property type="match status" value="1"/>
</dbReference>
<keyword evidence="10" id="KW-1185">Reference proteome</keyword>
<comment type="function">
    <text evidence="5">Catalyzes the interconversion of L-alanine and D-alanine. May also act on other amino acids.</text>
</comment>
<dbReference type="InterPro" id="IPR005863">
    <property type="entry name" value="UDP-N-AcMur_synth"/>
</dbReference>
<feature type="active site" description="Proton acceptor; specific for D-alanine" evidence="5">
    <location>
        <position position="486"/>
    </location>
</feature>
<dbReference type="EMBL" id="WKJI01000001">
    <property type="protein sequence ID" value="MRX46519.1"/>
    <property type="molecule type" value="Genomic_DNA"/>
</dbReference>
<dbReference type="Pfam" id="PF08245">
    <property type="entry name" value="Mur_ligase_M"/>
    <property type="match status" value="1"/>
</dbReference>
<dbReference type="PANTHER" id="PTHR30511">
    <property type="entry name" value="ALANINE RACEMASE"/>
    <property type="match status" value="1"/>
</dbReference>
<dbReference type="HAMAP" id="MF_01201">
    <property type="entry name" value="Ala_racemase"/>
    <property type="match status" value="1"/>
</dbReference>
<dbReference type="GO" id="GO:0005829">
    <property type="term" value="C:cytosol"/>
    <property type="evidence" value="ECO:0007669"/>
    <property type="project" value="TreeGrafter"/>
</dbReference>
<dbReference type="SUPFAM" id="SSF51419">
    <property type="entry name" value="PLP-binding barrel"/>
    <property type="match status" value="1"/>
</dbReference>
<accession>A0A7K0FKM2</accession>
<dbReference type="UniPathway" id="UPA00042">
    <property type="reaction ID" value="UER00497"/>
</dbReference>
<evidence type="ECO:0000256" key="7">
    <source>
        <dbReference type="PIRSR" id="PIRSR600821-52"/>
    </source>
</evidence>
<comment type="pathway">
    <text evidence="5">Amino-acid biosynthesis; D-alanine biosynthesis; D-alanine from L-alanine: step 1/1.</text>
</comment>
<dbReference type="Gene3D" id="2.40.37.10">
    <property type="entry name" value="Lyase, Ornithine Decarboxylase, Chain A, domain 1"/>
    <property type="match status" value="1"/>
</dbReference>
<dbReference type="InterPro" id="IPR036565">
    <property type="entry name" value="Mur-like_cat_sf"/>
</dbReference>
<evidence type="ECO:0000256" key="4">
    <source>
        <dbReference type="ARBA" id="ARBA00023235"/>
    </source>
</evidence>
<evidence type="ECO:0000313" key="10">
    <source>
        <dbReference type="Proteomes" id="UP000462931"/>
    </source>
</evidence>
<gene>
    <name evidence="9" type="ORF">GJJ64_04875</name>
</gene>
<dbReference type="SUPFAM" id="SSF50621">
    <property type="entry name" value="Alanine racemase C-terminal domain-like"/>
    <property type="match status" value="1"/>
</dbReference>
<dbReference type="GO" id="GO:0030632">
    <property type="term" value="P:D-alanine biosynthetic process"/>
    <property type="evidence" value="ECO:0007669"/>
    <property type="project" value="UniProtKB-UniRule"/>
</dbReference>
<dbReference type="InterPro" id="IPR000821">
    <property type="entry name" value="Ala_racemase"/>
</dbReference>
<evidence type="ECO:0000256" key="3">
    <source>
        <dbReference type="ARBA" id="ARBA00022898"/>
    </source>
</evidence>
<organism evidence="9 10">
    <name type="scientific">Pedobacter puniceum</name>
    <dbReference type="NCBI Taxonomy" id="2666136"/>
    <lineage>
        <taxon>Bacteria</taxon>
        <taxon>Pseudomonadati</taxon>
        <taxon>Bacteroidota</taxon>
        <taxon>Sphingobacteriia</taxon>
        <taxon>Sphingobacteriales</taxon>
        <taxon>Sphingobacteriaceae</taxon>
        <taxon>Pedobacter</taxon>
    </lineage>
</organism>
<comment type="similarity">
    <text evidence="5">Belongs to the alanine racemase family.</text>
</comment>
<keyword evidence="3 5" id="KW-0663">Pyridoxal phosphate</keyword>
<dbReference type="SMART" id="SM01005">
    <property type="entry name" value="Ala_racemase_C"/>
    <property type="match status" value="1"/>
</dbReference>
<protein>
    <recommendedName>
        <fullName evidence="5">Alanine racemase</fullName>
        <ecNumber evidence="5">5.1.1.1</ecNumber>
    </recommendedName>
</protein>
<dbReference type="Pfam" id="PF01168">
    <property type="entry name" value="Ala_racemase_N"/>
    <property type="match status" value="1"/>
</dbReference>
<keyword evidence="4 5" id="KW-0413">Isomerase</keyword>
<dbReference type="Gene3D" id="3.40.1190.10">
    <property type="entry name" value="Mur-like, catalytic domain"/>
    <property type="match status" value="1"/>
</dbReference>
<dbReference type="Gene3D" id="3.20.20.10">
    <property type="entry name" value="Alanine racemase"/>
    <property type="match status" value="1"/>
</dbReference>
<dbReference type="GO" id="GO:0030170">
    <property type="term" value="F:pyridoxal phosphate binding"/>
    <property type="evidence" value="ECO:0007669"/>
    <property type="project" value="UniProtKB-UniRule"/>
</dbReference>
<evidence type="ECO:0000256" key="5">
    <source>
        <dbReference type="HAMAP-Rule" id="MF_01201"/>
    </source>
</evidence>